<reference evidence="1 2" key="1">
    <citation type="submission" date="2019-06" db="EMBL/GenBank/DDBJ databases">
        <title>Sorghum-associated microbial communities from plants grown in Nebraska, USA.</title>
        <authorList>
            <person name="Schachtman D."/>
        </authorList>
    </citation>
    <scope>NUCLEOTIDE SEQUENCE [LARGE SCALE GENOMIC DNA]</scope>
    <source>
        <strain evidence="1 2">T529</strain>
    </source>
</reference>
<dbReference type="AlphaFoldDB" id="A0A561CCN7"/>
<evidence type="ECO:0000313" key="1">
    <source>
        <dbReference type="EMBL" id="TWD88750.1"/>
    </source>
</evidence>
<evidence type="ECO:0000313" key="2">
    <source>
        <dbReference type="Proteomes" id="UP000319722"/>
    </source>
</evidence>
<organism evidence="1 2">
    <name type="scientific">Variovorax beijingensis</name>
    <dbReference type="NCBI Taxonomy" id="2496117"/>
    <lineage>
        <taxon>Bacteria</taxon>
        <taxon>Pseudomonadati</taxon>
        <taxon>Pseudomonadota</taxon>
        <taxon>Betaproteobacteria</taxon>
        <taxon>Burkholderiales</taxon>
        <taxon>Comamonadaceae</taxon>
        <taxon>Variovorax</taxon>
    </lineage>
</organism>
<proteinExistence type="predicted"/>
<dbReference type="RefSeq" id="WP_145741311.1">
    <property type="nucleotide sequence ID" value="NZ_VIVL01000002.1"/>
</dbReference>
<comment type="caution">
    <text evidence="1">The sequence shown here is derived from an EMBL/GenBank/DDBJ whole genome shotgun (WGS) entry which is preliminary data.</text>
</comment>
<name>A0A561CCN7_9BURK</name>
<accession>A0A561CCN7</accession>
<sequence>MEPWFADAKPINSLEPEIAFHLWDEFQPVRDRPAEPLALPAFPRAERLRVCTLEAIGHEPELAAYYGRVAALARQQGLKLHQVRQYFWLDLRLDNEDADVHLSFPWYDTFATMDHFLAAVAGDDQGMVYDDQDQGWAVEAWARNGTLYIRESDPDSDELGLAVALPRAGLQARIAPLRERTSKLLARLAEELGADVWTTGEAPSFL</sequence>
<dbReference type="Proteomes" id="UP000319722">
    <property type="component" value="Unassembled WGS sequence"/>
</dbReference>
<dbReference type="OrthoDB" id="8844040at2"/>
<protein>
    <submittedName>
        <fullName evidence="1">Uncharacterized protein</fullName>
    </submittedName>
</protein>
<dbReference type="EMBL" id="VIVL01000002">
    <property type="protein sequence ID" value="TWD88750.1"/>
    <property type="molecule type" value="Genomic_DNA"/>
</dbReference>
<gene>
    <name evidence="1" type="ORF">FB547_102454</name>
</gene>